<comment type="caution">
    <text evidence="2">The sequence shown here is derived from an EMBL/GenBank/DDBJ whole genome shotgun (WGS) entry which is preliminary data.</text>
</comment>
<reference evidence="2" key="3">
    <citation type="submission" date="2023-01" db="EMBL/GenBank/DDBJ databases">
        <authorList>
            <person name="Sun Q."/>
            <person name="Evtushenko L."/>
        </authorList>
    </citation>
    <scope>NUCLEOTIDE SEQUENCE</scope>
    <source>
        <strain evidence="2">VKM B-1606</strain>
    </source>
</reference>
<dbReference type="SUPFAM" id="SSF158682">
    <property type="entry name" value="TerB-like"/>
    <property type="match status" value="1"/>
</dbReference>
<dbReference type="InterPro" id="IPR036869">
    <property type="entry name" value="J_dom_sf"/>
</dbReference>
<evidence type="ECO:0000259" key="1">
    <source>
        <dbReference type="PROSITE" id="PS50076"/>
    </source>
</evidence>
<reference evidence="3 4" key="2">
    <citation type="submission" date="2021-01" db="EMBL/GenBank/DDBJ databases">
        <title>Genomic Encyclopedia of Type Strains, Phase IV (KMG-IV): sequencing the most valuable type-strain genomes for metagenomic binning, comparative biology and taxonomic classification.</title>
        <authorList>
            <person name="Goeker M."/>
        </authorList>
    </citation>
    <scope>NUCLEOTIDE SEQUENCE [LARGE SCALE GENOMIC DNA]</scope>
    <source>
        <strain evidence="3 4">DSM 6130</strain>
    </source>
</reference>
<dbReference type="EMBL" id="BSFF01000002">
    <property type="protein sequence ID" value="GLK55883.1"/>
    <property type="molecule type" value="Genomic_DNA"/>
</dbReference>
<dbReference type="Proteomes" id="UP000758856">
    <property type="component" value="Unassembled WGS sequence"/>
</dbReference>
<reference evidence="2" key="1">
    <citation type="journal article" date="2014" name="Int. J. Syst. Evol. Microbiol.">
        <title>Complete genome sequence of Corynebacterium casei LMG S-19264T (=DSM 44701T), isolated from a smear-ripened cheese.</title>
        <authorList>
            <consortium name="US DOE Joint Genome Institute (JGI-PGF)"/>
            <person name="Walter F."/>
            <person name="Albersmeier A."/>
            <person name="Kalinowski J."/>
            <person name="Ruckert C."/>
        </authorList>
    </citation>
    <scope>NUCLEOTIDE SEQUENCE</scope>
    <source>
        <strain evidence="2">VKM B-1606</strain>
    </source>
</reference>
<name>A0A9W6ITE5_9HYPH</name>
<dbReference type="PROSITE" id="PS50076">
    <property type="entry name" value="DNAJ_2"/>
    <property type="match status" value="1"/>
</dbReference>
<organism evidence="2 5">
    <name type="scientific">Methylopila capsulata</name>
    <dbReference type="NCBI Taxonomy" id="61654"/>
    <lineage>
        <taxon>Bacteria</taxon>
        <taxon>Pseudomonadati</taxon>
        <taxon>Pseudomonadota</taxon>
        <taxon>Alphaproteobacteria</taxon>
        <taxon>Hyphomicrobiales</taxon>
        <taxon>Methylopilaceae</taxon>
        <taxon>Methylopila</taxon>
    </lineage>
</organism>
<dbReference type="AlphaFoldDB" id="A0A9W6ITE5"/>
<gene>
    <name evidence="2" type="ORF">GCM10008170_19020</name>
    <name evidence="3" type="ORF">JOD31_000800</name>
</gene>
<evidence type="ECO:0000313" key="2">
    <source>
        <dbReference type="EMBL" id="GLK55883.1"/>
    </source>
</evidence>
<dbReference type="Proteomes" id="UP001143400">
    <property type="component" value="Unassembled WGS sequence"/>
</dbReference>
<proteinExistence type="predicted"/>
<feature type="domain" description="J" evidence="1">
    <location>
        <begin position="179"/>
        <end position="243"/>
    </location>
</feature>
<evidence type="ECO:0000313" key="5">
    <source>
        <dbReference type="Proteomes" id="UP001143400"/>
    </source>
</evidence>
<dbReference type="InterPro" id="IPR007791">
    <property type="entry name" value="DjlA_N"/>
</dbReference>
<dbReference type="CDD" id="cd07316">
    <property type="entry name" value="terB_like_DjlA"/>
    <property type="match status" value="1"/>
</dbReference>
<dbReference type="SUPFAM" id="SSF46565">
    <property type="entry name" value="Chaperone J-domain"/>
    <property type="match status" value="1"/>
</dbReference>
<dbReference type="EMBL" id="JAFBCY010000001">
    <property type="protein sequence ID" value="MBM7850588.1"/>
    <property type="molecule type" value="Genomic_DNA"/>
</dbReference>
<dbReference type="InterPro" id="IPR029024">
    <property type="entry name" value="TerB-like"/>
</dbReference>
<accession>A0A9W6ITE5</accession>
<dbReference type="Gene3D" id="1.10.287.110">
    <property type="entry name" value="DnaJ domain"/>
    <property type="match status" value="1"/>
</dbReference>
<evidence type="ECO:0000313" key="3">
    <source>
        <dbReference type="EMBL" id="MBM7850588.1"/>
    </source>
</evidence>
<dbReference type="RefSeq" id="WP_204948995.1">
    <property type="nucleotide sequence ID" value="NZ_BSFF01000002.1"/>
</dbReference>
<keyword evidence="4" id="KW-1185">Reference proteome</keyword>
<dbReference type="InterPro" id="IPR001623">
    <property type="entry name" value="DnaJ_domain"/>
</dbReference>
<sequence>MWFWGKIGGAAAGLALGGPLGALAGAVAGHFLIDRETDPEAIAARDLEKREVAFTVGVIALAAKMAKADGVVACVEVEAFRRVFSIQESDLKRVGQLFDLAKQDVAGFDAYAGQLAGLFADDPATLEDVLSGLAQIAAADGAVHEAEAAYLIEVGAIFKLDAARLRRALARHMKLPVADPYAILGADPAASDDDLKRRHRALVAETHPDRAIARGLPEEAVRIATEKLAAANAAWDMIRRERGLA</sequence>
<protein>
    <submittedName>
        <fullName evidence="3">DnaJ like chaperone protein</fullName>
    </submittedName>
    <submittedName>
        <fullName evidence="2">Molecular chaperone DjlA</fullName>
    </submittedName>
</protein>
<evidence type="ECO:0000313" key="4">
    <source>
        <dbReference type="Proteomes" id="UP000758856"/>
    </source>
</evidence>
<dbReference type="SMART" id="SM00271">
    <property type="entry name" value="DnaJ"/>
    <property type="match status" value="1"/>
</dbReference>
<dbReference type="Gene3D" id="1.10.3680.10">
    <property type="entry name" value="TerB-like"/>
    <property type="match status" value="1"/>
</dbReference>
<dbReference type="Pfam" id="PF05099">
    <property type="entry name" value="TerB"/>
    <property type="match status" value="1"/>
</dbReference>
<dbReference type="CDD" id="cd06257">
    <property type="entry name" value="DnaJ"/>
    <property type="match status" value="1"/>
</dbReference>